<dbReference type="AlphaFoldDB" id="A0A8C8RPW9"/>
<dbReference type="Gene3D" id="2.60.40.10">
    <property type="entry name" value="Immunoglobulins"/>
    <property type="match status" value="1"/>
</dbReference>
<dbReference type="Ensembl" id="ENSPCET00000009476.1">
    <property type="protein sequence ID" value="ENSPCEP00000009153.1"/>
    <property type="gene ID" value="ENSPCEG00000007342.1"/>
</dbReference>
<reference evidence="7" key="1">
    <citation type="submission" date="2025-08" db="UniProtKB">
        <authorList>
            <consortium name="Ensembl"/>
        </authorList>
    </citation>
    <scope>IDENTIFICATION</scope>
</reference>
<dbReference type="SMART" id="SM00409">
    <property type="entry name" value="IG"/>
    <property type="match status" value="1"/>
</dbReference>
<reference evidence="7" key="2">
    <citation type="submission" date="2025-09" db="UniProtKB">
        <authorList>
            <consortium name="Ensembl"/>
        </authorList>
    </citation>
    <scope>IDENTIFICATION</scope>
</reference>
<evidence type="ECO:0000256" key="2">
    <source>
        <dbReference type="ARBA" id="ARBA00023130"/>
    </source>
</evidence>
<dbReference type="Proteomes" id="UP000694393">
    <property type="component" value="Unplaced"/>
</dbReference>
<dbReference type="InterPro" id="IPR013106">
    <property type="entry name" value="Ig_V-set"/>
</dbReference>
<keyword evidence="3" id="KW-0675">Receptor</keyword>
<keyword evidence="1" id="KW-0732">Signal</keyword>
<keyword evidence="5" id="KW-0391">Immunity</keyword>
<evidence type="ECO:0000313" key="8">
    <source>
        <dbReference type="Proteomes" id="UP000694393"/>
    </source>
</evidence>
<dbReference type="Pfam" id="PF07686">
    <property type="entry name" value="V-set"/>
    <property type="match status" value="1"/>
</dbReference>
<evidence type="ECO:0000256" key="1">
    <source>
        <dbReference type="ARBA" id="ARBA00022729"/>
    </source>
</evidence>
<keyword evidence="5" id="KW-1279">T cell receptor</keyword>
<dbReference type="SUPFAM" id="SSF48726">
    <property type="entry name" value="Immunoglobulin"/>
    <property type="match status" value="1"/>
</dbReference>
<dbReference type="PANTHER" id="PTHR19367:SF39">
    <property type="entry name" value="IG-LIKE DOMAIN-CONTAINING PROTEIN"/>
    <property type="match status" value="1"/>
</dbReference>
<dbReference type="SMART" id="SM00406">
    <property type="entry name" value="IGv"/>
    <property type="match status" value="1"/>
</dbReference>
<protein>
    <submittedName>
        <fullName evidence="7">T cell receptor delta variable 3</fullName>
    </submittedName>
</protein>
<dbReference type="PROSITE" id="PS50835">
    <property type="entry name" value="IG_LIKE"/>
    <property type="match status" value="1"/>
</dbReference>
<dbReference type="GO" id="GO:0002250">
    <property type="term" value="P:adaptive immune response"/>
    <property type="evidence" value="ECO:0007669"/>
    <property type="project" value="UniProtKB-KW"/>
</dbReference>
<proteinExistence type="predicted"/>
<dbReference type="InterPro" id="IPR036179">
    <property type="entry name" value="Ig-like_dom_sf"/>
</dbReference>
<keyword evidence="2" id="KW-1064">Adaptive immunity</keyword>
<name>A0A8C8RPW9_9SAUR</name>
<dbReference type="GO" id="GO:0042101">
    <property type="term" value="C:T cell receptor complex"/>
    <property type="evidence" value="ECO:0007669"/>
    <property type="project" value="UniProtKB-KW"/>
</dbReference>
<dbReference type="InterPro" id="IPR003599">
    <property type="entry name" value="Ig_sub"/>
</dbReference>
<sequence length="140" mass="16101">YLLFVGEKDKFSILIFTGNGALCNQITQTPSDLVVEMENQAKIFCNYATTYTNPDLYWYRQLPDKTLQFILYRDNSRSKDADFAKGRFTVEHNLAGKTFHLVISPVRKEDAASYFCVIRTTMTQSYYSTVQKCPVKALPL</sequence>
<dbReference type="CDD" id="cd00099">
    <property type="entry name" value="IgV"/>
    <property type="match status" value="1"/>
</dbReference>
<organism evidence="7 8">
    <name type="scientific">Pelusios castaneus</name>
    <name type="common">West African mud turtle</name>
    <dbReference type="NCBI Taxonomy" id="367368"/>
    <lineage>
        <taxon>Eukaryota</taxon>
        <taxon>Metazoa</taxon>
        <taxon>Chordata</taxon>
        <taxon>Craniata</taxon>
        <taxon>Vertebrata</taxon>
        <taxon>Euteleostomi</taxon>
        <taxon>Archelosauria</taxon>
        <taxon>Testudinata</taxon>
        <taxon>Testudines</taxon>
        <taxon>Pleurodira</taxon>
        <taxon>Pelomedusidae</taxon>
        <taxon>Pelusios</taxon>
    </lineage>
</organism>
<evidence type="ECO:0000256" key="4">
    <source>
        <dbReference type="ARBA" id="ARBA00023319"/>
    </source>
</evidence>
<dbReference type="PANTHER" id="PTHR19367">
    <property type="entry name" value="T-CELL RECEPTOR ALPHA CHAIN V REGION"/>
    <property type="match status" value="1"/>
</dbReference>
<accession>A0A8C8RPW9</accession>
<keyword evidence="8" id="KW-1185">Reference proteome</keyword>
<feature type="domain" description="Ig-like" evidence="6">
    <location>
        <begin position="24"/>
        <end position="128"/>
    </location>
</feature>
<evidence type="ECO:0000256" key="3">
    <source>
        <dbReference type="ARBA" id="ARBA00023170"/>
    </source>
</evidence>
<evidence type="ECO:0000256" key="5">
    <source>
        <dbReference type="ARBA" id="ARBA00043266"/>
    </source>
</evidence>
<dbReference type="InterPro" id="IPR051287">
    <property type="entry name" value="TCR_variable_region"/>
</dbReference>
<dbReference type="InterPro" id="IPR007110">
    <property type="entry name" value="Ig-like_dom"/>
</dbReference>
<evidence type="ECO:0000313" key="7">
    <source>
        <dbReference type="Ensembl" id="ENSPCEP00000009153.1"/>
    </source>
</evidence>
<evidence type="ECO:0000259" key="6">
    <source>
        <dbReference type="PROSITE" id="PS50835"/>
    </source>
</evidence>
<keyword evidence="4" id="KW-0393">Immunoglobulin domain</keyword>
<dbReference type="InterPro" id="IPR013783">
    <property type="entry name" value="Ig-like_fold"/>
</dbReference>